<dbReference type="Proteomes" id="UP001240447">
    <property type="component" value="Unassembled WGS sequence"/>
</dbReference>
<dbReference type="EMBL" id="JAUSQM010000001">
    <property type="protein sequence ID" value="MDP9822612.1"/>
    <property type="molecule type" value="Genomic_DNA"/>
</dbReference>
<proteinExistence type="predicted"/>
<dbReference type="Pfam" id="PF08310">
    <property type="entry name" value="LGFP"/>
    <property type="match status" value="1"/>
</dbReference>
<reference evidence="3 4" key="1">
    <citation type="submission" date="2023-07" db="EMBL/GenBank/DDBJ databases">
        <title>Sequencing the genomes of 1000 actinobacteria strains.</title>
        <authorList>
            <person name="Klenk H.-P."/>
        </authorList>
    </citation>
    <scope>NUCLEOTIDE SEQUENCE [LARGE SCALE GENOMIC DNA]</scope>
    <source>
        <strain evidence="3 4">GD13</strain>
    </source>
</reference>
<evidence type="ECO:0000313" key="3">
    <source>
        <dbReference type="EMBL" id="MDP9822612.1"/>
    </source>
</evidence>
<gene>
    <name evidence="3" type="ORF">J2S59_002421</name>
</gene>
<dbReference type="InterPro" id="IPR007921">
    <property type="entry name" value="CHAP_dom"/>
</dbReference>
<sequence length="384" mass="41335">MHLRTRAAAATALLTVAGLLAAPPASAAPRSTSVALAVSQDAARTTEAVVLRGRVRLAGGGTPGRARVRIESRRPGGAFSTVMTVRTGPKGRFFVQHRPYGARDYRAVVVRDAERAASRSPVRRVAVRKAGRTLPARAQLLRSRLRDATGPARTYRRFGARVAAQPFARGLLVRWGKNTSLVEGAVLTEYTRRGGVRGRLGAPVADVDCQGLDRACLQRFQRGAIYVHPSAPHRVTSVVGERRVASLLAAAQAWSGYREPSYRGGKFSHWQGNRNAWCGSFLSWASHASGNGEAFPRSGVFSEQVAIIRSRGRTHSRPRVGSFAFINYFGNGRPTHVGLVTGIRKDGRIELIEGNVASNGGTGHPRGVFPIVRSPGSVLFYASM</sequence>
<dbReference type="Pfam" id="PF05257">
    <property type="entry name" value="CHAP"/>
    <property type="match status" value="1"/>
</dbReference>
<dbReference type="RefSeq" id="WP_068121333.1">
    <property type="nucleotide sequence ID" value="NZ_CCXJ01000359.1"/>
</dbReference>
<keyword evidence="4" id="KW-1185">Reference proteome</keyword>
<name>A0ABT9NQA7_9ACTN</name>
<feature type="signal peptide" evidence="1">
    <location>
        <begin position="1"/>
        <end position="27"/>
    </location>
</feature>
<keyword evidence="1" id="KW-0732">Signal</keyword>
<evidence type="ECO:0000259" key="2">
    <source>
        <dbReference type="Pfam" id="PF05257"/>
    </source>
</evidence>
<evidence type="ECO:0000256" key="1">
    <source>
        <dbReference type="SAM" id="SignalP"/>
    </source>
</evidence>
<evidence type="ECO:0000313" key="4">
    <source>
        <dbReference type="Proteomes" id="UP001240447"/>
    </source>
</evidence>
<feature type="domain" description="Peptidase C51" evidence="2">
    <location>
        <begin position="270"/>
        <end position="355"/>
    </location>
</feature>
<comment type="caution">
    <text evidence="3">The sequence shown here is derived from an EMBL/GenBank/DDBJ whole genome shotgun (WGS) entry which is preliminary data.</text>
</comment>
<dbReference type="InterPro" id="IPR013207">
    <property type="entry name" value="LGFP"/>
</dbReference>
<feature type="chain" id="PRO_5045998995" description="Peptidase C51 domain-containing protein" evidence="1">
    <location>
        <begin position="28"/>
        <end position="384"/>
    </location>
</feature>
<accession>A0ABT9NQA7</accession>
<organism evidence="3 4">
    <name type="scientific">Nocardioides massiliensis</name>
    <dbReference type="NCBI Taxonomy" id="1325935"/>
    <lineage>
        <taxon>Bacteria</taxon>
        <taxon>Bacillati</taxon>
        <taxon>Actinomycetota</taxon>
        <taxon>Actinomycetes</taxon>
        <taxon>Propionibacteriales</taxon>
        <taxon>Nocardioidaceae</taxon>
        <taxon>Nocardioides</taxon>
    </lineage>
</organism>
<protein>
    <recommendedName>
        <fullName evidence="2">Peptidase C51 domain-containing protein</fullName>
    </recommendedName>
</protein>